<organism evidence="1 2">
    <name type="scientific">Candidatus Entotheonella gemina</name>
    <dbReference type="NCBI Taxonomy" id="1429439"/>
    <lineage>
        <taxon>Bacteria</taxon>
        <taxon>Pseudomonadati</taxon>
        <taxon>Nitrospinota/Tectimicrobiota group</taxon>
        <taxon>Candidatus Tectimicrobiota</taxon>
        <taxon>Candidatus Entotheonellia</taxon>
        <taxon>Candidatus Entotheonellales</taxon>
        <taxon>Candidatus Entotheonellaceae</taxon>
        <taxon>Candidatus Entotheonella</taxon>
    </lineage>
</organism>
<dbReference type="InterPro" id="IPR027417">
    <property type="entry name" value="P-loop_NTPase"/>
</dbReference>
<evidence type="ECO:0000313" key="2">
    <source>
        <dbReference type="Proteomes" id="UP000019140"/>
    </source>
</evidence>
<dbReference type="PANTHER" id="PTHR24220:SF86">
    <property type="entry name" value="ABC TRANSPORTER ABCH.1"/>
    <property type="match status" value="1"/>
</dbReference>
<sequence>MTRPPLLLADEPTGNLDPANKSHILQLLFQYVDDHGATLVAVTHDHGLLSGFDRIVDFQAFDRH</sequence>
<name>W4MAU5_9BACT</name>
<dbReference type="GO" id="GO:0005886">
    <property type="term" value="C:plasma membrane"/>
    <property type="evidence" value="ECO:0007669"/>
    <property type="project" value="TreeGrafter"/>
</dbReference>
<dbReference type="SUPFAM" id="SSF52540">
    <property type="entry name" value="P-loop containing nucleoside triphosphate hydrolases"/>
    <property type="match status" value="1"/>
</dbReference>
<evidence type="ECO:0000313" key="1">
    <source>
        <dbReference type="EMBL" id="ETX07036.1"/>
    </source>
</evidence>
<reference evidence="1 2" key="1">
    <citation type="journal article" date="2014" name="Nature">
        <title>An environmental bacterial taxon with a large and distinct metabolic repertoire.</title>
        <authorList>
            <person name="Wilson M.C."/>
            <person name="Mori T."/>
            <person name="Ruckert C."/>
            <person name="Uria A.R."/>
            <person name="Helf M.J."/>
            <person name="Takada K."/>
            <person name="Gernert C."/>
            <person name="Steffens U.A."/>
            <person name="Heycke N."/>
            <person name="Schmitt S."/>
            <person name="Rinke C."/>
            <person name="Helfrich E.J."/>
            <person name="Brachmann A.O."/>
            <person name="Gurgui C."/>
            <person name="Wakimoto T."/>
            <person name="Kracht M."/>
            <person name="Crusemann M."/>
            <person name="Hentschel U."/>
            <person name="Abe I."/>
            <person name="Matsunaga S."/>
            <person name="Kalinowski J."/>
            <person name="Takeyama H."/>
            <person name="Piel J."/>
        </authorList>
    </citation>
    <scope>NUCLEOTIDE SEQUENCE [LARGE SCALE GENOMIC DNA]</scope>
    <source>
        <strain evidence="2">TSY2</strain>
    </source>
</reference>
<evidence type="ECO:0008006" key="3">
    <source>
        <dbReference type="Google" id="ProtNLM"/>
    </source>
</evidence>
<proteinExistence type="predicted"/>
<dbReference type="EMBL" id="AZHX01000542">
    <property type="protein sequence ID" value="ETX07036.1"/>
    <property type="molecule type" value="Genomic_DNA"/>
</dbReference>
<dbReference type="HOGENOM" id="CLU_000604_1_21_7"/>
<protein>
    <recommendedName>
        <fullName evidence="3">ABC transporter domain-containing protein</fullName>
    </recommendedName>
</protein>
<dbReference type="PANTHER" id="PTHR24220">
    <property type="entry name" value="IMPORT ATP-BINDING PROTEIN"/>
    <property type="match status" value="1"/>
</dbReference>
<keyword evidence="2" id="KW-1185">Reference proteome</keyword>
<dbReference type="InterPro" id="IPR015854">
    <property type="entry name" value="ABC_transpr_LolD-like"/>
</dbReference>
<dbReference type="AlphaFoldDB" id="W4MAU5"/>
<comment type="caution">
    <text evidence="1">The sequence shown here is derived from an EMBL/GenBank/DDBJ whole genome shotgun (WGS) entry which is preliminary data.</text>
</comment>
<accession>W4MAU5</accession>
<dbReference type="Gene3D" id="3.40.50.300">
    <property type="entry name" value="P-loop containing nucleotide triphosphate hydrolases"/>
    <property type="match status" value="1"/>
</dbReference>
<dbReference type="GO" id="GO:0022857">
    <property type="term" value="F:transmembrane transporter activity"/>
    <property type="evidence" value="ECO:0007669"/>
    <property type="project" value="TreeGrafter"/>
</dbReference>
<dbReference type="Proteomes" id="UP000019140">
    <property type="component" value="Unassembled WGS sequence"/>
</dbReference>
<gene>
    <name evidence="1" type="ORF">ETSY2_13515</name>
</gene>